<keyword evidence="5" id="KW-1185">Reference proteome</keyword>
<dbReference type="FunFam" id="3.90.850.10:FF:000002">
    <property type="entry name" value="2-hydroxyhepta-2,4-diene-1,7-dioate isomerase"/>
    <property type="match status" value="1"/>
</dbReference>
<dbReference type="InterPro" id="IPR051121">
    <property type="entry name" value="FAH"/>
</dbReference>
<dbReference type="Pfam" id="PF01557">
    <property type="entry name" value="FAA_hydrolase"/>
    <property type="match status" value="1"/>
</dbReference>
<dbReference type="InterPro" id="IPR036663">
    <property type="entry name" value="Fumarylacetoacetase_C_sf"/>
</dbReference>
<protein>
    <submittedName>
        <fullName evidence="4">5-carboxymethyl-2-hydroxymuconateDelta-isomerase</fullName>
        <ecNumber evidence="4">5.3.3.10</ecNumber>
    </submittedName>
</protein>
<dbReference type="GO" id="GO:0019752">
    <property type="term" value="P:carboxylic acid metabolic process"/>
    <property type="evidence" value="ECO:0007669"/>
    <property type="project" value="UniProtKB-ARBA"/>
</dbReference>
<dbReference type="eggNOG" id="COG0179">
    <property type="taxonomic scope" value="Bacteria"/>
</dbReference>
<dbReference type="OrthoDB" id="9805307at2"/>
<dbReference type="Gene3D" id="3.90.850.10">
    <property type="entry name" value="Fumarylacetoacetase-like, C-terminal domain"/>
    <property type="match status" value="1"/>
</dbReference>
<accession>C7LYC6</accession>
<dbReference type="HOGENOM" id="CLU_028458_3_0_11"/>
<gene>
    <name evidence="4" type="ordered locus">Afer_0786</name>
</gene>
<dbReference type="RefSeq" id="WP_015798223.1">
    <property type="nucleotide sequence ID" value="NC_013124.1"/>
</dbReference>
<sequence length="286" mass="31168">MRLATIRTATGTHAAMDFGTHWRLLPFPDLAAALRAVEGDLGAFGELRAAEAVEAADARFAPTVTTPGAIICLGLNYAKHMDEMGHDERPAFPTLFAKFPRSLTGPFDQITLPVTSHEVDWEVEIGVVIGRRARHVDVAHALEHVAGYVVVNDVSMRDYQHRTSQFLQGKIFEASTPVGPWMVTRDEVDDVRDVALTTRVNGTTMQDGRSRDMLFDVPTTIAYLSEIMTLEPGDLIAMGTPDGVGAGRRPPVFLRPGDVVESSVEGIGTMRNEFVAPDAGHTEHHS</sequence>
<feature type="domain" description="Fumarylacetoacetase-like C-terminal" evidence="3">
    <location>
        <begin position="70"/>
        <end position="274"/>
    </location>
</feature>
<dbReference type="PANTHER" id="PTHR42796">
    <property type="entry name" value="FUMARYLACETOACETATE HYDROLASE DOMAIN-CONTAINING PROTEIN 2A-RELATED"/>
    <property type="match status" value="1"/>
</dbReference>
<evidence type="ECO:0000256" key="1">
    <source>
        <dbReference type="ARBA" id="ARBA00010211"/>
    </source>
</evidence>
<keyword evidence="2" id="KW-0479">Metal-binding</keyword>
<reference evidence="4 5" key="1">
    <citation type="journal article" date="2009" name="Stand. Genomic Sci.">
        <title>Complete genome sequence of Acidimicrobium ferrooxidans type strain (ICP).</title>
        <authorList>
            <person name="Clum A."/>
            <person name="Nolan M."/>
            <person name="Lang E."/>
            <person name="Glavina Del Rio T."/>
            <person name="Tice H."/>
            <person name="Copeland A."/>
            <person name="Cheng J.F."/>
            <person name="Lucas S."/>
            <person name="Chen F."/>
            <person name="Bruce D."/>
            <person name="Goodwin L."/>
            <person name="Pitluck S."/>
            <person name="Ivanova N."/>
            <person name="Mavrommatis K."/>
            <person name="Mikhailova N."/>
            <person name="Pati A."/>
            <person name="Chen A."/>
            <person name="Palaniappan K."/>
            <person name="Goker M."/>
            <person name="Spring S."/>
            <person name="Land M."/>
            <person name="Hauser L."/>
            <person name="Chang Y.J."/>
            <person name="Jeffries C.C."/>
            <person name="Chain P."/>
            <person name="Bristow J."/>
            <person name="Eisen J.A."/>
            <person name="Markowitz V."/>
            <person name="Hugenholtz P."/>
            <person name="Kyrpides N.C."/>
            <person name="Klenk H.P."/>
            <person name="Lapidus A."/>
        </authorList>
    </citation>
    <scope>NUCLEOTIDE SEQUENCE [LARGE SCALE GENOMIC DNA]</scope>
    <source>
        <strain evidence="5">DSM 10331 / JCM 15462 / NBRC 103882 / ICP</strain>
    </source>
</reference>
<keyword evidence="4" id="KW-0413">Isomerase</keyword>
<organism evidence="4 5">
    <name type="scientific">Acidimicrobium ferrooxidans (strain DSM 10331 / JCM 15462 / NBRC 103882 / ICP)</name>
    <dbReference type="NCBI Taxonomy" id="525909"/>
    <lineage>
        <taxon>Bacteria</taxon>
        <taxon>Bacillati</taxon>
        <taxon>Actinomycetota</taxon>
        <taxon>Acidimicrobiia</taxon>
        <taxon>Acidimicrobiales</taxon>
        <taxon>Acidimicrobiaceae</taxon>
        <taxon>Acidimicrobium</taxon>
    </lineage>
</organism>
<dbReference type="GO" id="GO:0008704">
    <property type="term" value="F:5-carboxymethyl-2-hydroxymuconate delta-isomerase activity"/>
    <property type="evidence" value="ECO:0007669"/>
    <property type="project" value="UniProtKB-EC"/>
</dbReference>
<name>C7LYC6_ACIFD</name>
<dbReference type="KEGG" id="afo:Afer_0786"/>
<dbReference type="EMBL" id="CP001631">
    <property type="protein sequence ID" value="ACU53734.1"/>
    <property type="molecule type" value="Genomic_DNA"/>
</dbReference>
<evidence type="ECO:0000313" key="4">
    <source>
        <dbReference type="EMBL" id="ACU53734.1"/>
    </source>
</evidence>
<proteinExistence type="inferred from homology"/>
<dbReference type="GO" id="GO:0046872">
    <property type="term" value="F:metal ion binding"/>
    <property type="evidence" value="ECO:0007669"/>
    <property type="project" value="UniProtKB-KW"/>
</dbReference>
<evidence type="ECO:0000256" key="2">
    <source>
        <dbReference type="ARBA" id="ARBA00022723"/>
    </source>
</evidence>
<dbReference type="Proteomes" id="UP000000771">
    <property type="component" value="Chromosome"/>
</dbReference>
<dbReference type="AlphaFoldDB" id="C7LYC6"/>
<dbReference type="SUPFAM" id="SSF56529">
    <property type="entry name" value="FAH"/>
    <property type="match status" value="1"/>
</dbReference>
<evidence type="ECO:0000259" key="3">
    <source>
        <dbReference type="Pfam" id="PF01557"/>
    </source>
</evidence>
<dbReference type="EC" id="5.3.3.10" evidence="4"/>
<dbReference type="InterPro" id="IPR011234">
    <property type="entry name" value="Fumarylacetoacetase-like_C"/>
</dbReference>
<evidence type="ECO:0000313" key="5">
    <source>
        <dbReference type="Proteomes" id="UP000000771"/>
    </source>
</evidence>
<dbReference type="PANTHER" id="PTHR42796:SF4">
    <property type="entry name" value="FUMARYLACETOACETATE HYDROLASE DOMAIN-CONTAINING PROTEIN 2A"/>
    <property type="match status" value="1"/>
</dbReference>
<comment type="similarity">
    <text evidence="1">Belongs to the FAH family.</text>
</comment>
<dbReference type="STRING" id="525909.Afer_0786"/>